<dbReference type="AlphaFoldDB" id="A0A3B0UR61"/>
<dbReference type="InterPro" id="IPR036515">
    <property type="entry name" value="Transposase_17_sf"/>
</dbReference>
<evidence type="ECO:0000259" key="1">
    <source>
        <dbReference type="SMART" id="SM01321"/>
    </source>
</evidence>
<dbReference type="SUPFAM" id="SSF143422">
    <property type="entry name" value="Transposase IS200-like"/>
    <property type="match status" value="1"/>
</dbReference>
<organism evidence="2">
    <name type="scientific">hydrothermal vent metagenome</name>
    <dbReference type="NCBI Taxonomy" id="652676"/>
    <lineage>
        <taxon>unclassified sequences</taxon>
        <taxon>metagenomes</taxon>
        <taxon>ecological metagenomes</taxon>
    </lineage>
</organism>
<dbReference type="Pfam" id="PF01797">
    <property type="entry name" value="Y1_Tnp"/>
    <property type="match status" value="1"/>
</dbReference>
<sequence>MNKFDPHKHHRRSIRLSGWDYRSPGYYFVTFCTHERQNLFENLDFRDIAVHALARIPEQQHARHIVVDESVVMPNHGHVVFDFRAFPIQADMTKSMGNFENALAGSLGVVVGRYKTAVTTRINNLRQSPGAKVWQRGYYERIIRNERELEATRQYIINNPARWAEDKDNLDALLAKMTYHR</sequence>
<dbReference type="EMBL" id="UOEU01000445">
    <property type="protein sequence ID" value="VAW33368.1"/>
    <property type="molecule type" value="Genomic_DNA"/>
</dbReference>
<dbReference type="GO" id="GO:0043565">
    <property type="term" value="F:sequence-specific DNA binding"/>
    <property type="evidence" value="ECO:0007669"/>
    <property type="project" value="TreeGrafter"/>
</dbReference>
<accession>A0A3B0UR61</accession>
<evidence type="ECO:0000313" key="2">
    <source>
        <dbReference type="EMBL" id="VAW33368.1"/>
    </source>
</evidence>
<dbReference type="GO" id="GO:0006313">
    <property type="term" value="P:DNA transposition"/>
    <property type="evidence" value="ECO:0007669"/>
    <property type="project" value="InterPro"/>
</dbReference>
<dbReference type="SMART" id="SM01321">
    <property type="entry name" value="Y1_Tnp"/>
    <property type="match status" value="1"/>
</dbReference>
<dbReference type="InterPro" id="IPR052715">
    <property type="entry name" value="RAYT_transposase"/>
</dbReference>
<protein>
    <recommendedName>
        <fullName evidence="1">Transposase IS200-like domain-containing protein</fullName>
    </recommendedName>
</protein>
<dbReference type="InterPro" id="IPR002686">
    <property type="entry name" value="Transposase_17"/>
</dbReference>
<feature type="domain" description="Transposase IS200-like" evidence="1">
    <location>
        <begin position="23"/>
        <end position="159"/>
    </location>
</feature>
<dbReference type="PANTHER" id="PTHR36966">
    <property type="entry name" value="REP-ASSOCIATED TYROSINE TRANSPOSASE"/>
    <property type="match status" value="1"/>
</dbReference>
<name>A0A3B0UR61_9ZZZZ</name>
<proteinExistence type="predicted"/>
<dbReference type="PANTHER" id="PTHR36966:SF1">
    <property type="entry name" value="REP-ASSOCIATED TYROSINE TRANSPOSASE"/>
    <property type="match status" value="1"/>
</dbReference>
<gene>
    <name evidence="2" type="ORF">MNBD_CHLOROFLEXI01-937</name>
</gene>
<dbReference type="Gene3D" id="3.30.70.1290">
    <property type="entry name" value="Transposase IS200-like"/>
    <property type="match status" value="1"/>
</dbReference>
<dbReference type="GO" id="GO:0004803">
    <property type="term" value="F:transposase activity"/>
    <property type="evidence" value="ECO:0007669"/>
    <property type="project" value="InterPro"/>
</dbReference>
<reference evidence="2" key="1">
    <citation type="submission" date="2018-06" db="EMBL/GenBank/DDBJ databases">
        <authorList>
            <person name="Zhirakovskaya E."/>
        </authorList>
    </citation>
    <scope>NUCLEOTIDE SEQUENCE</scope>
</reference>